<comment type="caution">
    <text evidence="2">The sequence shown here is derived from an EMBL/GenBank/DDBJ whole genome shotgun (WGS) entry which is preliminary data.</text>
</comment>
<dbReference type="RefSeq" id="WP_222580508.1">
    <property type="nucleotide sequence ID" value="NZ_JAHVHU010000011.1"/>
</dbReference>
<dbReference type="SUPFAM" id="SSF143422">
    <property type="entry name" value="Transposase IS200-like"/>
    <property type="match status" value="1"/>
</dbReference>
<evidence type="ECO:0000313" key="2">
    <source>
        <dbReference type="EMBL" id="MBY5958971.1"/>
    </source>
</evidence>
<dbReference type="EMBL" id="JAHVHU010000011">
    <property type="protein sequence ID" value="MBY5958971.1"/>
    <property type="molecule type" value="Genomic_DNA"/>
</dbReference>
<dbReference type="PANTHER" id="PTHR34322">
    <property type="entry name" value="TRANSPOSASE, Y1_TNP DOMAIN-CONTAINING"/>
    <property type="match status" value="1"/>
</dbReference>
<dbReference type="Proteomes" id="UP000753961">
    <property type="component" value="Unassembled WGS sequence"/>
</dbReference>
<dbReference type="Gene3D" id="3.30.70.1290">
    <property type="entry name" value="Transposase IS200-like"/>
    <property type="match status" value="2"/>
</dbReference>
<protein>
    <recommendedName>
        <fullName evidence="1">Transposase IS200-like domain-containing protein</fullName>
    </recommendedName>
</protein>
<dbReference type="PANTHER" id="PTHR34322:SF2">
    <property type="entry name" value="TRANSPOSASE IS200-LIKE DOMAIN-CONTAINING PROTEIN"/>
    <property type="match status" value="1"/>
</dbReference>
<reference evidence="2" key="1">
    <citation type="submission" date="2021-06" db="EMBL/GenBank/DDBJ databases">
        <title>44 bacteria genomes isolated from Dapeng, Shenzhen.</title>
        <authorList>
            <person name="Zheng W."/>
            <person name="Yu S."/>
            <person name="Huang Y."/>
        </authorList>
    </citation>
    <scope>NUCLEOTIDE SEQUENCE</scope>
    <source>
        <strain evidence="2">DP5N28-2</strain>
    </source>
</reference>
<keyword evidence="3" id="KW-1185">Reference proteome</keyword>
<name>A0A953HVJ9_9BACT</name>
<dbReference type="GO" id="GO:0003677">
    <property type="term" value="F:DNA binding"/>
    <property type="evidence" value="ECO:0007669"/>
    <property type="project" value="InterPro"/>
</dbReference>
<evidence type="ECO:0000259" key="1">
    <source>
        <dbReference type="SMART" id="SM01321"/>
    </source>
</evidence>
<dbReference type="GO" id="GO:0006313">
    <property type="term" value="P:DNA transposition"/>
    <property type="evidence" value="ECO:0007669"/>
    <property type="project" value="InterPro"/>
</dbReference>
<feature type="domain" description="Transposase IS200-like" evidence="1">
    <location>
        <begin position="12"/>
        <end position="228"/>
    </location>
</feature>
<sequence>MPSSTDISLPLLPGQAYHIYNRGNEKRQIFFQEDNFSYFLKRYQDYVKDYMDTYAYCLLDNHFHICVRVKSGEEVIASAKDDESFKLDRHFVQRYVMPHLKTIGVKADAARDAGTADLTDLGAASDAADLTDLQDLLNLKPHLLPHSLQNNLITEYDLHPEKITNLPFETQLGSYIVSQRLRRFLLSYAKSINKQQDRTGSLFQKTFRRRWIATDEDLKSVITYIHHNVIHHGYNTSYDGYPWSSYQEYVSDNENAIVCKKGLSLFGSKKEFIRFSADFQTKKIEEMEFK</sequence>
<dbReference type="InterPro" id="IPR036515">
    <property type="entry name" value="Transposase_17_sf"/>
</dbReference>
<accession>A0A953HVJ9</accession>
<evidence type="ECO:0000313" key="3">
    <source>
        <dbReference type="Proteomes" id="UP000753961"/>
    </source>
</evidence>
<organism evidence="2 3">
    <name type="scientific">Membranihabitans marinus</name>
    <dbReference type="NCBI Taxonomy" id="1227546"/>
    <lineage>
        <taxon>Bacteria</taxon>
        <taxon>Pseudomonadati</taxon>
        <taxon>Bacteroidota</taxon>
        <taxon>Saprospiria</taxon>
        <taxon>Saprospirales</taxon>
        <taxon>Saprospiraceae</taxon>
        <taxon>Membranihabitans</taxon>
    </lineage>
</organism>
<dbReference type="AlphaFoldDB" id="A0A953HVJ9"/>
<dbReference type="SMART" id="SM01321">
    <property type="entry name" value="Y1_Tnp"/>
    <property type="match status" value="1"/>
</dbReference>
<dbReference type="GO" id="GO:0004803">
    <property type="term" value="F:transposase activity"/>
    <property type="evidence" value="ECO:0007669"/>
    <property type="project" value="InterPro"/>
</dbReference>
<gene>
    <name evidence="2" type="ORF">KUV50_12540</name>
</gene>
<proteinExistence type="predicted"/>
<dbReference type="InterPro" id="IPR002686">
    <property type="entry name" value="Transposase_17"/>
</dbReference>